<feature type="compositionally biased region" description="Low complexity" evidence="1">
    <location>
        <begin position="359"/>
        <end position="374"/>
    </location>
</feature>
<comment type="caution">
    <text evidence="2">The sequence shown here is derived from an EMBL/GenBank/DDBJ whole genome shotgun (WGS) entry which is preliminary data.</text>
</comment>
<proteinExistence type="predicted"/>
<accession>A0ABP9HGF6</accession>
<feature type="region of interest" description="Disordered" evidence="1">
    <location>
        <begin position="312"/>
        <end position="383"/>
    </location>
</feature>
<sequence length="573" mass="58145">MLLAWAGTAPAGAAPQHRAVQPYAASGAPVQGSTTGCDNAPVLAPGRYLDGLLQGKDLWYRVEKRPDQVLDVSATAAPPDLMYGTSNMKIGVGWAEGDDPNAWLSDLGTVHGGRVSVGGRSNQKADGQRSGCIHITNTLSPMGSQAKSIPIEIALRFTDSPQPSTTTDGFSFAGAREVPADGVVKGDLALGEFPFWRVQLKDGQTLTVRTVMQHPASLSAGRLARWTVDIYNPLRSATRCPAKAGDRSEVFVEQGSGNTQLTCGPWKVDTDLKDYESEYTIPGTYYIVPGVLGENDAGHGQVVPYEMTVTVEGAGTDHDPSAAFTGSSVRPGTGKESPTTAGKDGGSAADSTGGGTGGKSDAQPGGDPAMAGAADAEDDGGSGTTALTAAAAAAALVSVGAFGMHMRRRRAGAASASGAAVPSGEPFSGSFAAPAAPPAFPAPPAPMTPPAPSIPPPVAAFEQVPGPSAEPDHNAMDSDWSMSAIPAGSGEPGADDPDTRDRHDEPKEPAAVEAAPVPPTFADGIVFTPPPGLLDVGTDDGGHTSDASDDSPDASPAPSWRPPAGPGEPPARP</sequence>
<gene>
    <name evidence="2" type="ORF">GCM10023205_39100</name>
</gene>
<feature type="compositionally biased region" description="Pro residues" evidence="1">
    <location>
        <begin position="442"/>
        <end position="458"/>
    </location>
</feature>
<evidence type="ECO:0000256" key="1">
    <source>
        <dbReference type="SAM" id="MobiDB-lite"/>
    </source>
</evidence>
<protein>
    <submittedName>
        <fullName evidence="2">Uncharacterized protein</fullName>
    </submittedName>
</protein>
<organism evidence="2 3">
    <name type="scientific">Yinghuangia aomiensis</name>
    <dbReference type="NCBI Taxonomy" id="676205"/>
    <lineage>
        <taxon>Bacteria</taxon>
        <taxon>Bacillati</taxon>
        <taxon>Actinomycetota</taxon>
        <taxon>Actinomycetes</taxon>
        <taxon>Kitasatosporales</taxon>
        <taxon>Streptomycetaceae</taxon>
        <taxon>Yinghuangia</taxon>
    </lineage>
</organism>
<evidence type="ECO:0000313" key="2">
    <source>
        <dbReference type="EMBL" id="GAA4969882.1"/>
    </source>
</evidence>
<feature type="region of interest" description="Disordered" evidence="1">
    <location>
        <begin position="442"/>
        <end position="573"/>
    </location>
</feature>
<reference evidence="3" key="1">
    <citation type="journal article" date="2019" name="Int. J. Syst. Evol. Microbiol.">
        <title>The Global Catalogue of Microorganisms (GCM) 10K type strain sequencing project: providing services to taxonomists for standard genome sequencing and annotation.</title>
        <authorList>
            <consortium name="The Broad Institute Genomics Platform"/>
            <consortium name="The Broad Institute Genome Sequencing Center for Infectious Disease"/>
            <person name="Wu L."/>
            <person name="Ma J."/>
        </authorList>
    </citation>
    <scope>NUCLEOTIDE SEQUENCE [LARGE SCALE GENOMIC DNA]</scope>
    <source>
        <strain evidence="3">JCM 17986</strain>
    </source>
</reference>
<dbReference type="EMBL" id="BAABHS010000013">
    <property type="protein sequence ID" value="GAA4969882.1"/>
    <property type="molecule type" value="Genomic_DNA"/>
</dbReference>
<dbReference type="Proteomes" id="UP001500466">
    <property type="component" value="Unassembled WGS sequence"/>
</dbReference>
<feature type="compositionally biased region" description="Low complexity" evidence="1">
    <location>
        <begin position="339"/>
        <end position="351"/>
    </location>
</feature>
<keyword evidence="3" id="KW-1185">Reference proteome</keyword>
<feature type="compositionally biased region" description="Basic and acidic residues" evidence="1">
    <location>
        <begin position="497"/>
        <end position="510"/>
    </location>
</feature>
<name>A0ABP9HGF6_9ACTN</name>
<feature type="compositionally biased region" description="Pro residues" evidence="1">
    <location>
        <begin position="559"/>
        <end position="573"/>
    </location>
</feature>
<evidence type="ECO:0000313" key="3">
    <source>
        <dbReference type="Proteomes" id="UP001500466"/>
    </source>
</evidence>